<dbReference type="OrthoDB" id="1694274at2759"/>
<evidence type="ECO:0000313" key="5">
    <source>
        <dbReference type="EMBL" id="RDL33131.1"/>
    </source>
</evidence>
<dbReference type="SFLD" id="SFLDS00003">
    <property type="entry name" value="Haloacid_Dehalogenase"/>
    <property type="match status" value="1"/>
</dbReference>
<dbReference type="SUPFAM" id="SSF52540">
    <property type="entry name" value="P-loop containing nucleoside triphosphate hydrolases"/>
    <property type="match status" value="1"/>
</dbReference>
<dbReference type="GO" id="GO:0046872">
    <property type="term" value="F:metal ion binding"/>
    <property type="evidence" value="ECO:0007669"/>
    <property type="project" value="UniProtKB-KW"/>
</dbReference>
<dbReference type="InterPro" id="IPR051400">
    <property type="entry name" value="HAD-like_hydrolase"/>
</dbReference>
<accession>A0A370TEN1</accession>
<evidence type="ECO:0000256" key="3">
    <source>
        <dbReference type="ARBA" id="ARBA00022842"/>
    </source>
</evidence>
<evidence type="ECO:0000256" key="1">
    <source>
        <dbReference type="ARBA" id="ARBA00022723"/>
    </source>
</evidence>
<keyword evidence="3" id="KW-0460">Magnesium</keyword>
<dbReference type="SUPFAM" id="SSF56784">
    <property type="entry name" value="HAD-like"/>
    <property type="match status" value="1"/>
</dbReference>
<dbReference type="Proteomes" id="UP000254866">
    <property type="component" value="Unassembled WGS sequence"/>
</dbReference>
<name>A0A370TEN1_9HELO</name>
<dbReference type="InterPro" id="IPR023214">
    <property type="entry name" value="HAD_sf"/>
</dbReference>
<dbReference type="GeneID" id="43601419"/>
<evidence type="ECO:0000256" key="2">
    <source>
        <dbReference type="ARBA" id="ARBA00022801"/>
    </source>
</evidence>
<dbReference type="InterPro" id="IPR036412">
    <property type="entry name" value="HAD-like_sf"/>
</dbReference>
<dbReference type="Gene3D" id="3.40.50.300">
    <property type="entry name" value="P-loop containing nucleotide triphosphate hydrolases"/>
    <property type="match status" value="1"/>
</dbReference>
<dbReference type="RefSeq" id="XP_031866624.1">
    <property type="nucleotide sequence ID" value="XM_032017193.1"/>
</dbReference>
<sequence length="519" mass="58828">MPPSETPQEQMDDNSKVASGVEEQQTQIRVLVACPRSGSTLFMRIFRELPHCAVTSRLILQGNYHKFGDKSLARVKPDYTIYFHPESHPVYQHAVAERCSTLVTKEELGHEFFNGECDFNILPNKAAYEMTRPAFLVRDPVRVFDSWKKIGWGDLYSFFICYRSLSKMLKASPVPHVVIYEQLVADARDTVAALAEYWNIPFDERCLEFKRPFGDYIFKDDREKSIYQGAVPDGLFARVKSHTHVEDFSSHGLLSALEIERIEAEVGGLYLEAYGPRLDPVMALLSAKMWFGFDLDDTLHEFRKASAHASRSVFEAIQATHPDTKETINDLEATYRDILRSKTANAFTDGRTSEDYRRERFSHLLEAHSHVPSSEILEQLLLVYQRSLRAALTLKAGALHLLEKLKARGKKVIIVTEGPQDAQEWTVAELGLHLFIDILVTTNEVGMSKVDGLFSAVLEKHSIGPGDMVYVGDNEQRDIVPAQAAGIDTVLYNEKSNCRFDDPHNLRLNSLPKLEYLGI</sequence>
<keyword evidence="1" id="KW-0479">Metal-binding</keyword>
<proteinExistence type="predicted"/>
<protein>
    <recommendedName>
        <fullName evidence="7">HAD-like protein</fullName>
    </recommendedName>
</protein>
<organism evidence="5 6">
    <name type="scientific">Venustampulla echinocandica</name>
    <dbReference type="NCBI Taxonomy" id="2656787"/>
    <lineage>
        <taxon>Eukaryota</taxon>
        <taxon>Fungi</taxon>
        <taxon>Dikarya</taxon>
        <taxon>Ascomycota</taxon>
        <taxon>Pezizomycotina</taxon>
        <taxon>Leotiomycetes</taxon>
        <taxon>Helotiales</taxon>
        <taxon>Pleuroascaceae</taxon>
        <taxon>Venustampulla</taxon>
    </lineage>
</organism>
<evidence type="ECO:0000313" key="6">
    <source>
        <dbReference type="Proteomes" id="UP000254866"/>
    </source>
</evidence>
<dbReference type="PANTHER" id="PTHR46470">
    <property type="entry name" value="N-ACYLNEURAMINATE-9-PHOSPHATASE"/>
    <property type="match status" value="1"/>
</dbReference>
<evidence type="ECO:0008006" key="7">
    <source>
        <dbReference type="Google" id="ProtNLM"/>
    </source>
</evidence>
<dbReference type="SFLD" id="SFLDG01129">
    <property type="entry name" value="C1.5:_HAD__Beta-PGM__Phosphata"/>
    <property type="match status" value="1"/>
</dbReference>
<dbReference type="Pfam" id="PF13419">
    <property type="entry name" value="HAD_2"/>
    <property type="match status" value="1"/>
</dbReference>
<dbReference type="AlphaFoldDB" id="A0A370TEN1"/>
<feature type="region of interest" description="Disordered" evidence="4">
    <location>
        <begin position="1"/>
        <end position="22"/>
    </location>
</feature>
<dbReference type="EMBL" id="NPIC01000009">
    <property type="protein sequence ID" value="RDL33131.1"/>
    <property type="molecule type" value="Genomic_DNA"/>
</dbReference>
<gene>
    <name evidence="5" type="ORF">BP5553_08570</name>
</gene>
<comment type="caution">
    <text evidence="5">The sequence shown here is derived from an EMBL/GenBank/DDBJ whole genome shotgun (WGS) entry which is preliminary data.</text>
</comment>
<keyword evidence="2" id="KW-0378">Hydrolase</keyword>
<dbReference type="Gene3D" id="3.40.50.1000">
    <property type="entry name" value="HAD superfamily/HAD-like"/>
    <property type="match status" value="1"/>
</dbReference>
<dbReference type="Gene3D" id="1.10.150.240">
    <property type="entry name" value="Putative phosphatase, domain 2"/>
    <property type="match status" value="1"/>
</dbReference>
<dbReference type="STRING" id="2656787.A0A370TEN1"/>
<dbReference type="InterPro" id="IPR041492">
    <property type="entry name" value="HAD_2"/>
</dbReference>
<dbReference type="InterPro" id="IPR023198">
    <property type="entry name" value="PGP-like_dom2"/>
</dbReference>
<evidence type="ECO:0000256" key="4">
    <source>
        <dbReference type="SAM" id="MobiDB-lite"/>
    </source>
</evidence>
<dbReference type="InterPro" id="IPR027417">
    <property type="entry name" value="P-loop_NTPase"/>
</dbReference>
<reference evidence="5 6" key="1">
    <citation type="journal article" date="2018" name="IMA Fungus">
        <title>IMA Genome-F 9: Draft genome sequence of Annulohypoxylon stygium, Aspergillus mulundensis, Berkeleyomyces basicola (syn. Thielaviopsis basicola), Ceratocystis smalleyi, two Cercospora beticola strains, Coleophoma cylindrospora, Fusarium fracticaudum, Phialophora cf. hyalina, and Morchella septimelata.</title>
        <authorList>
            <person name="Wingfield B.D."/>
            <person name="Bills G.F."/>
            <person name="Dong Y."/>
            <person name="Huang W."/>
            <person name="Nel W.J."/>
            <person name="Swalarsk-Parry B.S."/>
            <person name="Vaghefi N."/>
            <person name="Wilken P.M."/>
            <person name="An Z."/>
            <person name="de Beer Z.W."/>
            <person name="De Vos L."/>
            <person name="Chen L."/>
            <person name="Duong T.A."/>
            <person name="Gao Y."/>
            <person name="Hammerbacher A."/>
            <person name="Kikkert J.R."/>
            <person name="Li Y."/>
            <person name="Li H."/>
            <person name="Li K."/>
            <person name="Li Q."/>
            <person name="Liu X."/>
            <person name="Ma X."/>
            <person name="Naidoo K."/>
            <person name="Pethybridge S.J."/>
            <person name="Sun J."/>
            <person name="Steenkamp E.T."/>
            <person name="van der Nest M.A."/>
            <person name="van Wyk S."/>
            <person name="Wingfield M.J."/>
            <person name="Xiong C."/>
            <person name="Yue Q."/>
            <person name="Zhang X."/>
        </authorList>
    </citation>
    <scope>NUCLEOTIDE SEQUENCE [LARGE SCALE GENOMIC DNA]</scope>
    <source>
        <strain evidence="5 6">BP 5553</strain>
    </source>
</reference>
<keyword evidence="6" id="KW-1185">Reference proteome</keyword>
<dbReference type="PANTHER" id="PTHR46470:SF2">
    <property type="entry name" value="GLYCERALDEHYDE 3-PHOSPHATE PHOSPHATASE"/>
    <property type="match status" value="1"/>
</dbReference>
<dbReference type="GO" id="GO:0016791">
    <property type="term" value="F:phosphatase activity"/>
    <property type="evidence" value="ECO:0007669"/>
    <property type="project" value="TreeGrafter"/>
</dbReference>